<protein>
    <submittedName>
        <fullName evidence="2">Uncharacterized protein</fullName>
    </submittedName>
</protein>
<dbReference type="AlphaFoldDB" id="A0A0A9B1X1"/>
<reference evidence="2" key="2">
    <citation type="journal article" date="2015" name="Data Brief">
        <title>Shoot transcriptome of the giant reed, Arundo donax.</title>
        <authorList>
            <person name="Barrero R.A."/>
            <person name="Guerrero F.D."/>
            <person name="Moolhuijzen P."/>
            <person name="Goolsby J.A."/>
            <person name="Tidwell J."/>
            <person name="Bellgard S.E."/>
            <person name="Bellgard M.I."/>
        </authorList>
    </citation>
    <scope>NUCLEOTIDE SEQUENCE</scope>
    <source>
        <tissue evidence="2">Shoot tissue taken approximately 20 cm above the soil surface</tissue>
    </source>
</reference>
<keyword evidence="1" id="KW-1133">Transmembrane helix</keyword>
<organism evidence="2">
    <name type="scientific">Arundo donax</name>
    <name type="common">Giant reed</name>
    <name type="synonym">Donax arundinaceus</name>
    <dbReference type="NCBI Taxonomy" id="35708"/>
    <lineage>
        <taxon>Eukaryota</taxon>
        <taxon>Viridiplantae</taxon>
        <taxon>Streptophyta</taxon>
        <taxon>Embryophyta</taxon>
        <taxon>Tracheophyta</taxon>
        <taxon>Spermatophyta</taxon>
        <taxon>Magnoliopsida</taxon>
        <taxon>Liliopsida</taxon>
        <taxon>Poales</taxon>
        <taxon>Poaceae</taxon>
        <taxon>PACMAD clade</taxon>
        <taxon>Arundinoideae</taxon>
        <taxon>Arundineae</taxon>
        <taxon>Arundo</taxon>
    </lineage>
</organism>
<sequence>MAGGESGAAVPLLGKKPKVYFDGCPGCPVDRRKAEDPGIPYRHFFHIWIIILVSCLPISLLFPFLYFMVLHICLVEL</sequence>
<name>A0A0A9B1X1_ARUDO</name>
<proteinExistence type="predicted"/>
<evidence type="ECO:0000256" key="1">
    <source>
        <dbReference type="SAM" id="Phobius"/>
    </source>
</evidence>
<keyword evidence="1" id="KW-0472">Membrane</keyword>
<feature type="transmembrane region" description="Helical" evidence="1">
    <location>
        <begin position="45"/>
        <end position="74"/>
    </location>
</feature>
<evidence type="ECO:0000313" key="2">
    <source>
        <dbReference type="EMBL" id="JAD55140.1"/>
    </source>
</evidence>
<accession>A0A0A9B1X1</accession>
<keyword evidence="1" id="KW-0812">Transmembrane</keyword>
<reference evidence="2" key="1">
    <citation type="submission" date="2014-09" db="EMBL/GenBank/DDBJ databases">
        <authorList>
            <person name="Magalhaes I.L.F."/>
            <person name="Oliveira U."/>
            <person name="Santos F.R."/>
            <person name="Vidigal T.H.D.A."/>
            <person name="Brescovit A.D."/>
            <person name="Santos A.J."/>
        </authorList>
    </citation>
    <scope>NUCLEOTIDE SEQUENCE</scope>
    <source>
        <tissue evidence="2">Shoot tissue taken approximately 20 cm above the soil surface</tissue>
    </source>
</reference>
<dbReference type="EMBL" id="GBRH01242755">
    <property type="protein sequence ID" value="JAD55140.1"/>
    <property type="molecule type" value="Transcribed_RNA"/>
</dbReference>